<accession>A0A059ML29</accession>
<evidence type="ECO:0000256" key="1">
    <source>
        <dbReference type="ARBA" id="ARBA00005417"/>
    </source>
</evidence>
<proteinExistence type="inferred from homology"/>
<keyword evidence="2" id="KW-0813">Transport</keyword>
<dbReference type="InterPro" id="IPR003593">
    <property type="entry name" value="AAA+_ATPase"/>
</dbReference>
<name>A0A059ML29_9NOCA</name>
<dbReference type="InterPro" id="IPR027417">
    <property type="entry name" value="P-loop_NTPase"/>
</dbReference>
<dbReference type="EMBL" id="CP106982">
    <property type="protein sequence ID" value="UYF95353.1"/>
    <property type="molecule type" value="Genomic_DNA"/>
</dbReference>
<dbReference type="InterPro" id="IPR050319">
    <property type="entry name" value="ABC_transp_ATP-bind"/>
</dbReference>
<reference evidence="5" key="1">
    <citation type="submission" date="2022-09" db="EMBL/GenBank/DDBJ databases">
        <title>The genome sequence of Rhodococcus aetherivorans N1.</title>
        <authorList>
            <person name="Jiang W."/>
        </authorList>
    </citation>
    <scope>NUCLEOTIDE SEQUENCE</scope>
    <source>
        <strain evidence="5">N1</strain>
    </source>
</reference>
<dbReference type="InterPro" id="IPR017871">
    <property type="entry name" value="ABC_transporter-like_CS"/>
</dbReference>
<dbReference type="PROSITE" id="PS50893">
    <property type="entry name" value="ABC_TRANSPORTER_2"/>
    <property type="match status" value="2"/>
</dbReference>
<evidence type="ECO:0000256" key="3">
    <source>
        <dbReference type="ARBA" id="ARBA00022741"/>
    </source>
</evidence>
<evidence type="ECO:0000256" key="2">
    <source>
        <dbReference type="ARBA" id="ARBA00022448"/>
    </source>
</evidence>
<evidence type="ECO:0000313" key="6">
    <source>
        <dbReference type="Proteomes" id="UP001163947"/>
    </source>
</evidence>
<dbReference type="Gene3D" id="3.40.50.300">
    <property type="entry name" value="P-loop containing nucleotide triphosphate hydrolases"/>
    <property type="match status" value="2"/>
</dbReference>
<keyword evidence="4 5" id="KW-0067">ATP-binding</keyword>
<dbReference type="PANTHER" id="PTHR43776">
    <property type="entry name" value="TRANSPORT ATP-BINDING PROTEIN"/>
    <property type="match status" value="1"/>
</dbReference>
<dbReference type="PANTHER" id="PTHR43776:SF7">
    <property type="entry name" value="D,D-DIPEPTIDE TRANSPORT ATP-BINDING PROTEIN DDPF-RELATED"/>
    <property type="match status" value="1"/>
</dbReference>
<protein>
    <submittedName>
        <fullName evidence="5">ATP-binding cassette domain-containing protein</fullName>
    </submittedName>
</protein>
<organism evidence="5 6">
    <name type="scientific">Rhodococcus aetherivorans</name>
    <dbReference type="NCBI Taxonomy" id="191292"/>
    <lineage>
        <taxon>Bacteria</taxon>
        <taxon>Bacillati</taxon>
        <taxon>Actinomycetota</taxon>
        <taxon>Actinomycetes</taxon>
        <taxon>Mycobacteriales</taxon>
        <taxon>Nocardiaceae</taxon>
        <taxon>Rhodococcus</taxon>
    </lineage>
</organism>
<gene>
    <name evidence="5" type="ORF">OCS65_06215</name>
</gene>
<dbReference type="GO" id="GO:0055085">
    <property type="term" value="P:transmembrane transport"/>
    <property type="evidence" value="ECO:0007669"/>
    <property type="project" value="UniProtKB-ARBA"/>
</dbReference>
<dbReference type="GO" id="GO:0005524">
    <property type="term" value="F:ATP binding"/>
    <property type="evidence" value="ECO:0007669"/>
    <property type="project" value="UniProtKB-KW"/>
</dbReference>
<dbReference type="GO" id="GO:0016887">
    <property type="term" value="F:ATP hydrolysis activity"/>
    <property type="evidence" value="ECO:0007669"/>
    <property type="project" value="InterPro"/>
</dbReference>
<sequence length="479" mass="50431">MTEVIPAAPAAAVPSGTIRVRGLTARTRDRLLVEGVDLDIPAGVVTALVGASGSGKTTTALALMGERRPGVEVTTTALDTGGARFGYVPQHPSSALNPALRIGTVLDDIARAGRRHGHPVTVADALERAGFADDPGMLRRYPHQLSGGQQQRLVIAQALLTDPTCLILDEPTTGQDPARRTAVLDEITRLARQGLTIVLVTHDLDAVRAVAQRVIVMGGGRVLETGDAAILPVAAPRIPQTRADSADCRPTRADARLILDAVSAGYRNTEVLQRYSLSLQPGECLALHGPSGCGKTTAARVVAGLHPPTAGRVLLDGHPLAASVRRRTRHQAAAIGYVFQDAKAAFDPYRSVWDQILRGPTRLRGATGPEAAAAARRALDQVGLAERITRQHPSALSGGEAQRAALARVLAVEPSLLICDEVTTGLDPASRQRVLDILSDLVRTQRISLLMISHDGAVVDAVADRIVDMTLPATNGEPP</sequence>
<evidence type="ECO:0000313" key="5">
    <source>
        <dbReference type="EMBL" id="UYF95353.1"/>
    </source>
</evidence>
<dbReference type="PROSITE" id="PS00211">
    <property type="entry name" value="ABC_TRANSPORTER_1"/>
    <property type="match status" value="2"/>
</dbReference>
<keyword evidence="3" id="KW-0547">Nucleotide-binding</keyword>
<dbReference type="SMART" id="SM00382">
    <property type="entry name" value="AAA"/>
    <property type="match status" value="2"/>
</dbReference>
<dbReference type="Proteomes" id="UP001163947">
    <property type="component" value="Chromosome"/>
</dbReference>
<dbReference type="SUPFAM" id="SSF52540">
    <property type="entry name" value="P-loop containing nucleoside triphosphate hydrolases"/>
    <property type="match status" value="2"/>
</dbReference>
<comment type="similarity">
    <text evidence="1">Belongs to the ABC transporter superfamily.</text>
</comment>
<dbReference type="InterPro" id="IPR003439">
    <property type="entry name" value="ABC_transporter-like_ATP-bd"/>
</dbReference>
<dbReference type="GeneID" id="83619994"/>
<evidence type="ECO:0000256" key="4">
    <source>
        <dbReference type="ARBA" id="ARBA00022840"/>
    </source>
</evidence>
<dbReference type="Pfam" id="PF00005">
    <property type="entry name" value="ABC_tran"/>
    <property type="match status" value="2"/>
</dbReference>
<dbReference type="RefSeq" id="WP_029545951.1">
    <property type="nucleotide sequence ID" value="NZ_CM002177.1"/>
</dbReference>
<dbReference type="AlphaFoldDB" id="A0A059ML29"/>